<keyword evidence="1" id="KW-0732">Signal</keyword>
<dbReference type="InterPro" id="IPR031710">
    <property type="entry name" value="DUF4723"/>
</dbReference>
<proteinExistence type="predicted"/>
<sequence length="102" mass="11636">MGIVIRHVFVLLCLLSALGHVGGVLCRLCNLSIPFHGCLLDLGTCRTKPKQFCFKEVHFKGGIPWFSIKGCTEANTDCFRKRMIHHHMFQISHCCFRPLCNF</sequence>
<evidence type="ECO:0000313" key="2">
    <source>
        <dbReference type="EMBL" id="CAK6433958.1"/>
    </source>
</evidence>
<feature type="chain" id="PRO_5045351579" evidence="1">
    <location>
        <begin position="24"/>
        <end position="102"/>
    </location>
</feature>
<protein>
    <submittedName>
        <fullName evidence="2">Uncharacterized protein</fullName>
    </submittedName>
</protein>
<name>A0ABN9Z8V5_PIPNA</name>
<keyword evidence="3" id="KW-1185">Reference proteome</keyword>
<evidence type="ECO:0000313" key="3">
    <source>
        <dbReference type="Proteomes" id="UP001314169"/>
    </source>
</evidence>
<accession>A0ABN9Z8V5</accession>
<reference evidence="2" key="1">
    <citation type="submission" date="2023-12" db="EMBL/GenBank/DDBJ databases">
        <authorList>
            <person name="Brown T."/>
        </authorList>
    </citation>
    <scope>NUCLEOTIDE SEQUENCE</scope>
</reference>
<feature type="signal peptide" evidence="1">
    <location>
        <begin position="1"/>
        <end position="23"/>
    </location>
</feature>
<dbReference type="Proteomes" id="UP001314169">
    <property type="component" value="Chromosome 10"/>
</dbReference>
<dbReference type="EMBL" id="OY882867">
    <property type="protein sequence ID" value="CAK6433958.1"/>
    <property type="molecule type" value="Genomic_DNA"/>
</dbReference>
<evidence type="ECO:0000256" key="1">
    <source>
        <dbReference type="SAM" id="SignalP"/>
    </source>
</evidence>
<dbReference type="Pfam" id="PF15851">
    <property type="entry name" value="DUF4723"/>
    <property type="match status" value="1"/>
</dbReference>
<organism evidence="2 3">
    <name type="scientific">Pipistrellus nathusii</name>
    <name type="common">Nathusius' pipistrelle</name>
    <dbReference type="NCBI Taxonomy" id="59473"/>
    <lineage>
        <taxon>Eukaryota</taxon>
        <taxon>Metazoa</taxon>
        <taxon>Chordata</taxon>
        <taxon>Craniata</taxon>
        <taxon>Vertebrata</taxon>
        <taxon>Euteleostomi</taxon>
        <taxon>Mammalia</taxon>
        <taxon>Eutheria</taxon>
        <taxon>Laurasiatheria</taxon>
        <taxon>Chiroptera</taxon>
        <taxon>Yangochiroptera</taxon>
        <taxon>Vespertilionidae</taxon>
        <taxon>Pipistrellus</taxon>
    </lineage>
</organism>
<gene>
    <name evidence="2" type="ORF">MPIPNATIZW_LOCUS2264</name>
</gene>